<feature type="compositionally biased region" description="Polar residues" evidence="1">
    <location>
        <begin position="75"/>
        <end position="89"/>
    </location>
</feature>
<comment type="caution">
    <text evidence="2">The sequence shown here is derived from an EMBL/GenBank/DDBJ whole genome shotgun (WGS) entry which is preliminary data.</text>
</comment>
<protein>
    <submittedName>
        <fullName evidence="2">Uncharacterized protein</fullName>
    </submittedName>
</protein>
<keyword evidence="3" id="KW-1185">Reference proteome</keyword>
<reference evidence="2" key="2">
    <citation type="journal article" date="2020" name="Nat. Commun.">
        <title>Large-scale genome sequencing of mycorrhizal fungi provides insights into the early evolution of symbiotic traits.</title>
        <authorList>
            <person name="Miyauchi S."/>
            <person name="Kiss E."/>
            <person name="Kuo A."/>
            <person name="Drula E."/>
            <person name="Kohler A."/>
            <person name="Sanchez-Garcia M."/>
            <person name="Morin E."/>
            <person name="Andreopoulos B."/>
            <person name="Barry K.W."/>
            <person name="Bonito G."/>
            <person name="Buee M."/>
            <person name="Carver A."/>
            <person name="Chen C."/>
            <person name="Cichocki N."/>
            <person name="Clum A."/>
            <person name="Culley D."/>
            <person name="Crous P.W."/>
            <person name="Fauchery L."/>
            <person name="Girlanda M."/>
            <person name="Hayes R.D."/>
            <person name="Keri Z."/>
            <person name="LaButti K."/>
            <person name="Lipzen A."/>
            <person name="Lombard V."/>
            <person name="Magnuson J."/>
            <person name="Maillard F."/>
            <person name="Murat C."/>
            <person name="Nolan M."/>
            <person name="Ohm R.A."/>
            <person name="Pangilinan J."/>
            <person name="Pereira M.F."/>
            <person name="Perotto S."/>
            <person name="Peter M."/>
            <person name="Pfister S."/>
            <person name="Riley R."/>
            <person name="Sitrit Y."/>
            <person name="Stielow J.B."/>
            <person name="Szollosi G."/>
            <person name="Zifcakova L."/>
            <person name="Stursova M."/>
            <person name="Spatafora J.W."/>
            <person name="Tedersoo L."/>
            <person name="Vaario L.M."/>
            <person name="Yamada A."/>
            <person name="Yan M."/>
            <person name="Wang P."/>
            <person name="Xu J."/>
            <person name="Bruns T."/>
            <person name="Baldrian P."/>
            <person name="Vilgalys R."/>
            <person name="Dunand C."/>
            <person name="Henrissat B."/>
            <person name="Grigoriev I.V."/>
            <person name="Hibbett D."/>
            <person name="Nagy L.G."/>
            <person name="Martin F.M."/>
        </authorList>
    </citation>
    <scope>NUCLEOTIDE SEQUENCE</scope>
    <source>
        <strain evidence="2">Prilba</strain>
    </source>
</reference>
<name>A0A9P5JZI7_9AGAM</name>
<evidence type="ECO:0000256" key="1">
    <source>
        <dbReference type="SAM" id="MobiDB-lite"/>
    </source>
</evidence>
<dbReference type="AlphaFoldDB" id="A0A9P5JZI7"/>
<gene>
    <name evidence="2" type="ORF">DFH94DRAFT_695404</name>
</gene>
<dbReference type="OrthoDB" id="391988at2759"/>
<sequence length="367" mass="40817">MGNCCGGTATLTATVPSEPEPAPQVTQRATPTPVLSQYSTEKSSVPSPAPPSRTRSRVASEPGSALRSPVPSSKPPSQTRSRAVSTSKPESTHHRNCRVSSQDSNPRSRKKSAPQPLQSSKSSSPQKTRTRAETLSAPKGSSRSGSRPTGSEHSKSRLPVASKVSLIEISIESERCKYWRNLWSSPFTDKRLKDCVELIHNDIVAKWDQDDSRCPGVSTAQRNQYLSSDRFKIYMSHVVKDPAVPADDTAASSDWNASGDQFAVWVYDMYKGTKQENVQCVMGYIVNLIVILDEMLRTAASNVVTEDIALMVMETYIRSGRRDRVHQDIRRFVTETFPNRFANPQKDLVLEKIIDLIRQYCTPPFRE</sequence>
<reference evidence="2" key="1">
    <citation type="submission" date="2019-10" db="EMBL/GenBank/DDBJ databases">
        <authorList>
            <consortium name="DOE Joint Genome Institute"/>
            <person name="Kuo A."/>
            <person name="Miyauchi S."/>
            <person name="Kiss E."/>
            <person name="Drula E."/>
            <person name="Kohler A."/>
            <person name="Sanchez-Garcia M."/>
            <person name="Andreopoulos B."/>
            <person name="Barry K.W."/>
            <person name="Bonito G."/>
            <person name="Buee M."/>
            <person name="Carver A."/>
            <person name="Chen C."/>
            <person name="Cichocki N."/>
            <person name="Clum A."/>
            <person name="Culley D."/>
            <person name="Crous P.W."/>
            <person name="Fauchery L."/>
            <person name="Girlanda M."/>
            <person name="Hayes R."/>
            <person name="Keri Z."/>
            <person name="LaButti K."/>
            <person name="Lipzen A."/>
            <person name="Lombard V."/>
            <person name="Magnuson J."/>
            <person name="Maillard F."/>
            <person name="Morin E."/>
            <person name="Murat C."/>
            <person name="Nolan M."/>
            <person name="Ohm R."/>
            <person name="Pangilinan J."/>
            <person name="Pereira M."/>
            <person name="Perotto S."/>
            <person name="Peter M."/>
            <person name="Riley R."/>
            <person name="Sitrit Y."/>
            <person name="Stielow B."/>
            <person name="Szollosi G."/>
            <person name="Zifcakova L."/>
            <person name="Stursova M."/>
            <person name="Spatafora J.W."/>
            <person name="Tedersoo L."/>
            <person name="Vaario L.-M."/>
            <person name="Yamada A."/>
            <person name="Yan M."/>
            <person name="Wang P."/>
            <person name="Xu J."/>
            <person name="Bruns T."/>
            <person name="Baldrian P."/>
            <person name="Vilgalys R."/>
            <person name="Henrissat B."/>
            <person name="Grigoriev I.V."/>
            <person name="Hibbett D."/>
            <person name="Nagy L.G."/>
            <person name="Martin F.M."/>
        </authorList>
    </citation>
    <scope>NUCLEOTIDE SEQUENCE</scope>
    <source>
        <strain evidence="2">Prilba</strain>
    </source>
</reference>
<evidence type="ECO:0000313" key="3">
    <source>
        <dbReference type="Proteomes" id="UP000759537"/>
    </source>
</evidence>
<feature type="compositionally biased region" description="Low complexity" evidence="1">
    <location>
        <begin position="113"/>
        <end position="127"/>
    </location>
</feature>
<dbReference type="EMBL" id="WHVB01000017">
    <property type="protein sequence ID" value="KAF8474327.1"/>
    <property type="molecule type" value="Genomic_DNA"/>
</dbReference>
<proteinExistence type="predicted"/>
<dbReference type="Proteomes" id="UP000759537">
    <property type="component" value="Unassembled WGS sequence"/>
</dbReference>
<feature type="region of interest" description="Disordered" evidence="1">
    <location>
        <begin position="1"/>
        <end position="159"/>
    </location>
</feature>
<organism evidence="2 3">
    <name type="scientific">Russula ochroleuca</name>
    <dbReference type="NCBI Taxonomy" id="152965"/>
    <lineage>
        <taxon>Eukaryota</taxon>
        <taxon>Fungi</taxon>
        <taxon>Dikarya</taxon>
        <taxon>Basidiomycota</taxon>
        <taxon>Agaricomycotina</taxon>
        <taxon>Agaricomycetes</taxon>
        <taxon>Russulales</taxon>
        <taxon>Russulaceae</taxon>
        <taxon>Russula</taxon>
    </lineage>
</organism>
<feature type="compositionally biased region" description="Polar residues" evidence="1">
    <location>
        <begin position="24"/>
        <end position="42"/>
    </location>
</feature>
<accession>A0A9P5JZI7</accession>
<evidence type="ECO:0000313" key="2">
    <source>
        <dbReference type="EMBL" id="KAF8474327.1"/>
    </source>
</evidence>